<accession>A0A4S2K548</accession>
<dbReference type="PANTHER" id="PTHR11205">
    <property type="entry name" value="RIBOSOMAL PROTEIN S7"/>
    <property type="match status" value="1"/>
</dbReference>
<dbReference type="Pfam" id="PF04716">
    <property type="entry name" value="ETC_C1_NDUFA5"/>
    <property type="match status" value="1"/>
</dbReference>
<dbReference type="InterPro" id="IPR023798">
    <property type="entry name" value="Ribosomal_uS7_dom"/>
</dbReference>
<dbReference type="FunFam" id="1.10.455.10:FF:000007">
    <property type="entry name" value="Ribosomal protein"/>
    <property type="match status" value="1"/>
</dbReference>
<organism evidence="5 6">
    <name type="scientific">Temnothorax longispinosus</name>
    <dbReference type="NCBI Taxonomy" id="300112"/>
    <lineage>
        <taxon>Eukaryota</taxon>
        <taxon>Metazoa</taxon>
        <taxon>Ecdysozoa</taxon>
        <taxon>Arthropoda</taxon>
        <taxon>Hexapoda</taxon>
        <taxon>Insecta</taxon>
        <taxon>Pterygota</taxon>
        <taxon>Neoptera</taxon>
        <taxon>Endopterygota</taxon>
        <taxon>Hymenoptera</taxon>
        <taxon>Apocrita</taxon>
        <taxon>Aculeata</taxon>
        <taxon>Formicoidea</taxon>
        <taxon>Formicidae</taxon>
        <taxon>Myrmicinae</taxon>
        <taxon>Temnothorax</taxon>
    </lineage>
</organism>
<dbReference type="CDD" id="cd14867">
    <property type="entry name" value="uS7_Eukaryote"/>
    <property type="match status" value="1"/>
</dbReference>
<dbReference type="SUPFAM" id="SSF47973">
    <property type="entry name" value="Ribosomal protein S7"/>
    <property type="match status" value="1"/>
</dbReference>
<evidence type="ECO:0000256" key="3">
    <source>
        <dbReference type="ARBA" id="ARBA00023274"/>
    </source>
</evidence>
<comment type="similarity">
    <text evidence="1">Belongs to the universal ribosomal protein uS7 family.</text>
</comment>
<keyword evidence="3" id="KW-0687">Ribonucleoprotein</keyword>
<evidence type="ECO:0000256" key="2">
    <source>
        <dbReference type="ARBA" id="ARBA00022980"/>
    </source>
</evidence>
<dbReference type="GO" id="GO:0003735">
    <property type="term" value="F:structural constituent of ribosome"/>
    <property type="evidence" value="ECO:0007669"/>
    <property type="project" value="InterPro"/>
</dbReference>
<dbReference type="EMBL" id="QBLH01003218">
    <property type="protein sequence ID" value="TGZ42269.1"/>
    <property type="molecule type" value="Genomic_DNA"/>
</dbReference>
<reference evidence="5 6" key="1">
    <citation type="journal article" date="2019" name="Philos. Trans. R. Soc. Lond., B, Biol. Sci.">
        <title>Ant behaviour and brain gene expression of defending hosts depend on the ecological success of the intruding social parasite.</title>
        <authorList>
            <person name="Kaur R."/>
            <person name="Stoldt M."/>
            <person name="Jongepier E."/>
            <person name="Feldmeyer B."/>
            <person name="Menzel F."/>
            <person name="Bornberg-Bauer E."/>
            <person name="Foitzik S."/>
        </authorList>
    </citation>
    <scope>NUCLEOTIDE SEQUENCE [LARGE SCALE GENOMIC DNA]</scope>
    <source>
        <tissue evidence="5">Whole body</tissue>
    </source>
</reference>
<dbReference type="GO" id="GO:0015935">
    <property type="term" value="C:small ribosomal subunit"/>
    <property type="evidence" value="ECO:0007669"/>
    <property type="project" value="InterPro"/>
</dbReference>
<proteinExistence type="inferred from homology"/>
<comment type="caution">
    <text evidence="5">The sequence shown here is derived from an EMBL/GenBank/DDBJ whole genome shotgun (WGS) entry which is preliminary data.</text>
</comment>
<evidence type="ECO:0000256" key="1">
    <source>
        <dbReference type="ARBA" id="ARBA00007151"/>
    </source>
</evidence>
<evidence type="ECO:0000313" key="5">
    <source>
        <dbReference type="EMBL" id="TGZ42269.1"/>
    </source>
</evidence>
<dbReference type="InterPro" id="IPR000235">
    <property type="entry name" value="Ribosomal_uS7"/>
</dbReference>
<dbReference type="AlphaFoldDB" id="A0A4S2K548"/>
<keyword evidence="2 5" id="KW-0689">Ribosomal protein</keyword>
<dbReference type="STRING" id="300112.A0A4S2K548"/>
<sequence length="315" mass="35633">MEAFDDMVVATTNTLPVAMPAELPEIKLFGRWNCDDVQVNDMSLQDYIAVKEKNAKYLPHSAGRYAAKRFRKAQCPIVERLTNSLMMHGRNNGKKLMAVLVTAIINSGPREDSTRIGRAGTVRRQAVDVSPLRRVNQAIWLLCTGAREAAFRNIKTIGECLADELINAAKGSSNSYAIKKKDELERVAKNSAFALLTQSSFVLQSTNLKGLAVCTNPHLELIPLYKRILRVLQTFPKDYAYRKETEGIVQNRLKIMQERESVQDIEAKIGCGQVEELIIQAKNELSLAEKMLIWKPWEKLMQEAPPNQWTWPPHK</sequence>
<protein>
    <submittedName>
        <fullName evidence="5">40s ribosomal protein s5</fullName>
    </submittedName>
</protein>
<name>A0A4S2K548_9HYME</name>
<dbReference type="GO" id="GO:0006412">
    <property type="term" value="P:translation"/>
    <property type="evidence" value="ECO:0007669"/>
    <property type="project" value="InterPro"/>
</dbReference>
<dbReference type="InterPro" id="IPR005716">
    <property type="entry name" value="Ribosomal_uS7_euk/arc"/>
</dbReference>
<keyword evidence="6" id="KW-1185">Reference proteome</keyword>
<dbReference type="Proteomes" id="UP000310200">
    <property type="component" value="Unassembled WGS sequence"/>
</dbReference>
<evidence type="ECO:0000259" key="4">
    <source>
        <dbReference type="Pfam" id="PF00177"/>
    </source>
</evidence>
<dbReference type="Pfam" id="PF00177">
    <property type="entry name" value="Ribosomal_S7"/>
    <property type="match status" value="1"/>
</dbReference>
<dbReference type="Gene3D" id="1.10.455.10">
    <property type="entry name" value="Ribosomal protein S7 domain"/>
    <property type="match status" value="2"/>
</dbReference>
<dbReference type="InterPro" id="IPR036823">
    <property type="entry name" value="Ribosomal_uS7_dom_sf"/>
</dbReference>
<evidence type="ECO:0000313" key="6">
    <source>
        <dbReference type="Proteomes" id="UP000310200"/>
    </source>
</evidence>
<dbReference type="InterPro" id="IPR006806">
    <property type="entry name" value="NDUFA5"/>
</dbReference>
<gene>
    <name evidence="5" type="ORF">DBV15_07832</name>
</gene>
<dbReference type="GO" id="GO:0022904">
    <property type="term" value="P:respiratory electron transport chain"/>
    <property type="evidence" value="ECO:0007669"/>
    <property type="project" value="InterPro"/>
</dbReference>
<feature type="domain" description="Small ribosomal subunit protein uS7" evidence="4">
    <location>
        <begin position="93"/>
        <end position="190"/>
    </location>
</feature>